<dbReference type="PANTHER" id="PTHR30344:SF1">
    <property type="entry name" value="6-PHOSPHOGLUCONOLACTONASE"/>
    <property type="match status" value="1"/>
</dbReference>
<dbReference type="InterPro" id="IPR050282">
    <property type="entry name" value="Cycloisomerase_2"/>
</dbReference>
<dbReference type="Gene3D" id="2.130.10.10">
    <property type="entry name" value="YVTN repeat-like/Quinoprotein amine dehydrogenase"/>
    <property type="match status" value="2"/>
</dbReference>
<dbReference type="Proteomes" id="UP000007815">
    <property type="component" value="Unassembled WGS sequence"/>
</dbReference>
<sequence length="134" mass="15255">MIETVYFGIYTRHTPKRNYTARFDTERGTLSDLELLAAAAKENPTYLAFDRNNHLFSVSKQADRGEAASFAPDNQAHQSRLRGRRSAVPPHCRPSRSDNITIFRRDGQTGRLTEVSHSFKVPEIVCVAFKNEKE</sequence>
<dbReference type="EMBL" id="AJTZ01000005">
    <property type="protein sequence ID" value="EJN94146.1"/>
    <property type="molecule type" value="Genomic_DNA"/>
</dbReference>
<evidence type="ECO:0000256" key="2">
    <source>
        <dbReference type="SAM" id="MobiDB-lite"/>
    </source>
</evidence>
<evidence type="ECO:0000313" key="3">
    <source>
        <dbReference type="EMBL" id="EJN94146.1"/>
    </source>
</evidence>
<name>A0ABN0GUK7_STRRT</name>
<reference evidence="3 4" key="1">
    <citation type="submission" date="2009-12" db="EMBL/GenBank/DDBJ databases">
        <authorList>
            <person name="Lefebure T."/>
            <person name="Cornejo O.E."/>
            <person name="Pavinski Bitar P.D."/>
            <person name="Lang P."/>
            <person name="Stanhope M.J."/>
        </authorList>
    </citation>
    <scope>NUCLEOTIDE SEQUENCE [LARGE SCALE GENOMIC DNA]</scope>
    <source>
        <strain evidence="3 4">FA-1</strain>
    </source>
</reference>
<gene>
    <name evidence="3" type="ORF">SRA_06401</name>
</gene>
<keyword evidence="4" id="KW-1185">Reference proteome</keyword>
<evidence type="ECO:0000313" key="4">
    <source>
        <dbReference type="Proteomes" id="UP000007815"/>
    </source>
</evidence>
<protein>
    <submittedName>
        <fullName evidence="3">3-carboxymuconate cyclase</fullName>
    </submittedName>
</protein>
<dbReference type="PANTHER" id="PTHR30344">
    <property type="entry name" value="6-PHOSPHOGLUCONOLACTONASE-RELATED"/>
    <property type="match status" value="1"/>
</dbReference>
<dbReference type="RefSeq" id="WP_003088784.1">
    <property type="nucleotide sequence ID" value="NZ_AJTZ01000005.1"/>
</dbReference>
<comment type="caution">
    <text evidence="3">The sequence shown here is derived from an EMBL/GenBank/DDBJ whole genome shotgun (WGS) entry which is preliminary data.</text>
</comment>
<dbReference type="InterPro" id="IPR019405">
    <property type="entry name" value="Lactonase_7-beta_prop"/>
</dbReference>
<dbReference type="Pfam" id="PF10282">
    <property type="entry name" value="Lactonase"/>
    <property type="match status" value="2"/>
</dbReference>
<accession>A0ABN0GUK7</accession>
<feature type="region of interest" description="Disordered" evidence="2">
    <location>
        <begin position="66"/>
        <end position="98"/>
    </location>
</feature>
<dbReference type="InterPro" id="IPR015943">
    <property type="entry name" value="WD40/YVTN_repeat-like_dom_sf"/>
</dbReference>
<proteinExistence type="inferred from homology"/>
<comment type="similarity">
    <text evidence="1">Belongs to the cycloisomerase 2 family.</text>
</comment>
<organism evidence="3 4">
    <name type="scientific">Streptococcus ratti FA-1 = DSM 20564</name>
    <dbReference type="NCBI Taxonomy" id="699248"/>
    <lineage>
        <taxon>Bacteria</taxon>
        <taxon>Bacillati</taxon>
        <taxon>Bacillota</taxon>
        <taxon>Bacilli</taxon>
        <taxon>Lactobacillales</taxon>
        <taxon>Streptococcaceae</taxon>
        <taxon>Streptococcus</taxon>
    </lineage>
</organism>
<evidence type="ECO:0000256" key="1">
    <source>
        <dbReference type="ARBA" id="ARBA00005564"/>
    </source>
</evidence>